<reference evidence="2" key="1">
    <citation type="journal article" date="2019" name="Int. J. Syst. Evol. Microbiol.">
        <title>The Global Catalogue of Microorganisms (GCM) 10K type strain sequencing project: providing services to taxonomists for standard genome sequencing and annotation.</title>
        <authorList>
            <consortium name="The Broad Institute Genomics Platform"/>
            <consortium name="The Broad Institute Genome Sequencing Center for Infectious Disease"/>
            <person name="Wu L."/>
            <person name="Ma J."/>
        </authorList>
    </citation>
    <scope>NUCLEOTIDE SEQUENCE [LARGE SCALE GENOMIC DNA]</scope>
    <source>
        <strain evidence="2">CGMCC 1.15474</strain>
    </source>
</reference>
<sequence length="297" mass="32818">MMKMKVVVLTLLFLLGSQLGGLALNHKAQAEGVSPGYSTWLWDTSKIVNGREATLQFLEAKQVSHVFLQIDRSIDVTYYHTFIREAAKLGMDVYALDGAPNWGANNKAFLNFINWVSGYQNGAAAGEKFAGIHLDIEPYLTEQWTTNYGAAVLKYQGAILAAANTASALDISLAVDIPFWFDEMNFRNKHGKGNLAEWAMKNTDEVTIMAYRDKAVGPNGIIELVKYEMNLAASLNKDVTIAVETMNLGSSDGFLTFFEEGQAEMNNQLGLVLEQYQGYSSFGGFAVHHVGSWMELE</sequence>
<accession>A0ABW5BY37</accession>
<evidence type="ECO:0000313" key="1">
    <source>
        <dbReference type="EMBL" id="MFD2215077.1"/>
    </source>
</evidence>
<proteinExistence type="predicted"/>
<organism evidence="1 2">
    <name type="scientific">Metabacillus endolithicus</name>
    <dbReference type="NCBI Taxonomy" id="1535204"/>
    <lineage>
        <taxon>Bacteria</taxon>
        <taxon>Bacillati</taxon>
        <taxon>Bacillota</taxon>
        <taxon>Bacilli</taxon>
        <taxon>Bacillales</taxon>
        <taxon>Bacillaceae</taxon>
        <taxon>Metabacillus</taxon>
    </lineage>
</organism>
<dbReference type="EMBL" id="JBHUIK010000003">
    <property type="protein sequence ID" value="MFD2215077.1"/>
    <property type="molecule type" value="Genomic_DNA"/>
</dbReference>
<dbReference type="RefSeq" id="WP_247346632.1">
    <property type="nucleotide sequence ID" value="NZ_CP095550.1"/>
</dbReference>
<name>A0ABW5BY37_9BACI</name>
<dbReference type="Proteomes" id="UP001597318">
    <property type="component" value="Unassembled WGS sequence"/>
</dbReference>
<evidence type="ECO:0000313" key="2">
    <source>
        <dbReference type="Proteomes" id="UP001597318"/>
    </source>
</evidence>
<protein>
    <submittedName>
        <fullName evidence="1">Amidase</fullName>
    </submittedName>
</protein>
<comment type="caution">
    <text evidence="1">The sequence shown here is derived from an EMBL/GenBank/DDBJ whole genome shotgun (WGS) entry which is preliminary data.</text>
</comment>
<gene>
    <name evidence="1" type="ORF">ACFSKK_15410</name>
</gene>
<keyword evidence="2" id="KW-1185">Reference proteome</keyword>